<protein>
    <submittedName>
        <fullName evidence="2">Putative penelope-2 aae</fullName>
    </submittedName>
</protein>
<evidence type="ECO:0000259" key="1">
    <source>
        <dbReference type="PROSITE" id="PS50878"/>
    </source>
</evidence>
<dbReference type="EMBL" id="GEGO01002651">
    <property type="protein sequence ID" value="JAR92753.1"/>
    <property type="molecule type" value="Transcribed_RNA"/>
</dbReference>
<sequence>HFTFRGQIYHQIEGCPMGSPISVTMANLVMEYVEETVLEQNAHPIGFYKRYVDDTFVILNKDHVADFHLALNSVESSIQFTHEVEQNCALPLLDANVFRNSTGRLDTTVYRKACDTGNLLSFNSHHSVEHKRAVVKTLLHRSERISSNPQLRASEDAVIVDLLTKRNYPKRFIDDTRKQMGQTRSQDNGPLRTGQVTIPYLKGISESIRRALAPLNIRTAFKPHRKLRDLISKPKDYTPPESQCGVVYKLNCLDCDASYIGETGRRRCTRLNEHKRDVAKATHATRAKTELVDHCWNTGHSFDFENASTLAREQRWGPRRFVESWFIRSDSSACNSNRGPLPDVYADLLK</sequence>
<evidence type="ECO:0000313" key="2">
    <source>
        <dbReference type="EMBL" id="JAR92753.1"/>
    </source>
</evidence>
<dbReference type="AlphaFoldDB" id="A0A147BPQ3"/>
<organism evidence="2">
    <name type="scientific">Ixodes ricinus</name>
    <name type="common">Common tick</name>
    <name type="synonym">Acarus ricinus</name>
    <dbReference type="NCBI Taxonomy" id="34613"/>
    <lineage>
        <taxon>Eukaryota</taxon>
        <taxon>Metazoa</taxon>
        <taxon>Ecdysozoa</taxon>
        <taxon>Arthropoda</taxon>
        <taxon>Chelicerata</taxon>
        <taxon>Arachnida</taxon>
        <taxon>Acari</taxon>
        <taxon>Parasitiformes</taxon>
        <taxon>Ixodida</taxon>
        <taxon>Ixodoidea</taxon>
        <taxon>Ixodidae</taxon>
        <taxon>Ixodinae</taxon>
        <taxon>Ixodes</taxon>
    </lineage>
</organism>
<dbReference type="PANTHER" id="PTHR21301:SF11">
    <property type="entry name" value="GIY-YIG DOMAIN-CONTAINING PROTEIN"/>
    <property type="match status" value="1"/>
</dbReference>
<dbReference type="CDD" id="cd00304">
    <property type="entry name" value="RT_like"/>
    <property type="match status" value="1"/>
</dbReference>
<dbReference type="PROSITE" id="PS50878">
    <property type="entry name" value="RT_POL"/>
    <property type="match status" value="1"/>
</dbReference>
<dbReference type="InterPro" id="IPR000477">
    <property type="entry name" value="RT_dom"/>
</dbReference>
<dbReference type="InterPro" id="IPR058912">
    <property type="entry name" value="HTH_animal"/>
</dbReference>
<dbReference type="Pfam" id="PF26215">
    <property type="entry name" value="HTH_animal"/>
    <property type="match status" value="1"/>
</dbReference>
<name>A0A147BPQ3_IXORI</name>
<feature type="non-terminal residue" evidence="2">
    <location>
        <position position="1"/>
    </location>
</feature>
<proteinExistence type="predicted"/>
<dbReference type="CDD" id="cd10442">
    <property type="entry name" value="GIY-YIG_PLEs"/>
    <property type="match status" value="1"/>
</dbReference>
<accession>A0A147BPQ3</accession>
<reference evidence="2" key="1">
    <citation type="journal article" date="2018" name="PLoS Negl. Trop. Dis.">
        <title>Sialome diversity of ticks revealed by RNAseq of single tick salivary glands.</title>
        <authorList>
            <person name="Perner J."/>
            <person name="Kropackova S."/>
            <person name="Kopacek P."/>
            <person name="Ribeiro J.M."/>
        </authorList>
    </citation>
    <scope>NUCLEOTIDE SEQUENCE</scope>
    <source>
        <strain evidence="2">Siblings of single egg batch collected in Ceske Budejovice</strain>
        <tissue evidence="2">Salivary glands</tissue>
    </source>
</reference>
<dbReference type="PANTHER" id="PTHR21301">
    <property type="entry name" value="REVERSE TRANSCRIPTASE"/>
    <property type="match status" value="1"/>
</dbReference>
<feature type="domain" description="Reverse transcriptase" evidence="1">
    <location>
        <begin position="1"/>
        <end position="109"/>
    </location>
</feature>